<sequence length="194" mass="21485">MANLFDTVNIAETEPAKIIAGDLIQWKRTDLGTDYANGSYTLKYSARLEGTGSTEIQITASASGDDYLISVGQSTSASYTVGIYRGQMYITRNSDSERLTLDTGTFEVVANRDAATTDPRSHARIMVEKIESLLEGRADADVASYSIAGRSLTKLSIDELMTWRDRYKSEYLRELRRERALNGEGSGAQIKVRF</sequence>
<accession>E7C7Y6</accession>
<dbReference type="EMBL" id="GU568018">
    <property type="protein sequence ID" value="ADI23560.1"/>
    <property type="molecule type" value="Genomic_DNA"/>
</dbReference>
<protein>
    <submittedName>
        <fullName evidence="1">Uncharacterized protein</fullName>
    </submittedName>
</protein>
<proteinExistence type="predicted"/>
<name>E7C7Y6_9BACT</name>
<organism evidence="1">
    <name type="scientific">uncultured nuHF2 cluster bacterium HF0770_42C12</name>
    <dbReference type="NCBI Taxonomy" id="723593"/>
    <lineage>
        <taxon>Bacteria</taxon>
        <taxon>environmental samples</taxon>
    </lineage>
</organism>
<evidence type="ECO:0000313" key="1">
    <source>
        <dbReference type="EMBL" id="ADI23560.1"/>
    </source>
</evidence>
<dbReference type="AlphaFoldDB" id="E7C7Y6"/>
<reference evidence="1" key="1">
    <citation type="submission" date="2010-01" db="EMBL/GenBank/DDBJ databases">
        <title>Genome fragments of uncultured bacteria from the North Pacific subtropical Gyre.</title>
        <authorList>
            <person name="Pham V.D."/>
            <person name="Delong E.F."/>
        </authorList>
    </citation>
    <scope>NUCLEOTIDE SEQUENCE</scope>
</reference>